<feature type="compositionally biased region" description="Basic and acidic residues" evidence="7">
    <location>
        <begin position="280"/>
        <end position="298"/>
    </location>
</feature>
<evidence type="ECO:0000313" key="9">
    <source>
        <dbReference type="Proteomes" id="UP000694871"/>
    </source>
</evidence>
<feature type="region of interest" description="Disordered" evidence="7">
    <location>
        <begin position="1"/>
        <end position="82"/>
    </location>
</feature>
<dbReference type="PANTHER" id="PTHR46174">
    <property type="entry name" value="CXXC-TYPE ZINC FINGER PROTEIN 1"/>
    <property type="match status" value="1"/>
</dbReference>
<dbReference type="SUPFAM" id="SSF57903">
    <property type="entry name" value="FYVE/PHD zinc finger"/>
    <property type="match status" value="1"/>
</dbReference>
<keyword evidence="3 6" id="KW-0863">Zinc-finger</keyword>
<name>A0ABM1JWI2_GEKJA</name>
<dbReference type="InterPro" id="IPR037869">
    <property type="entry name" value="Spp1/CFP1"/>
</dbReference>
<keyword evidence="4" id="KW-0862">Zinc</keyword>
<feature type="compositionally biased region" description="Basic and acidic residues" evidence="7">
    <location>
        <begin position="61"/>
        <end position="82"/>
    </location>
</feature>
<reference evidence="10" key="1">
    <citation type="submission" date="2025-08" db="UniProtKB">
        <authorList>
            <consortium name="RefSeq"/>
        </authorList>
    </citation>
    <scope>IDENTIFICATION</scope>
</reference>
<dbReference type="Pfam" id="PF00628">
    <property type="entry name" value="PHD"/>
    <property type="match status" value="1"/>
</dbReference>
<dbReference type="RefSeq" id="XP_015265819.1">
    <property type="nucleotide sequence ID" value="XM_015410333.1"/>
</dbReference>
<dbReference type="InterPro" id="IPR001965">
    <property type="entry name" value="Znf_PHD"/>
</dbReference>
<feature type="region of interest" description="Disordered" evidence="7">
    <location>
        <begin position="96"/>
        <end position="331"/>
    </location>
</feature>
<proteinExistence type="predicted"/>
<feature type="compositionally biased region" description="Acidic residues" evidence="7">
    <location>
        <begin position="206"/>
        <end position="221"/>
    </location>
</feature>
<evidence type="ECO:0000256" key="3">
    <source>
        <dbReference type="ARBA" id="ARBA00022771"/>
    </source>
</evidence>
<dbReference type="CDD" id="cd15639">
    <property type="entry name" value="PHD_DIDO1_like"/>
    <property type="match status" value="1"/>
</dbReference>
<feature type="domain" description="PHD-type" evidence="8">
    <location>
        <begin position="339"/>
        <end position="393"/>
    </location>
</feature>
<evidence type="ECO:0000256" key="5">
    <source>
        <dbReference type="ARBA" id="ARBA00023242"/>
    </source>
</evidence>
<dbReference type="PROSITE" id="PS50016">
    <property type="entry name" value="ZF_PHD_2"/>
    <property type="match status" value="1"/>
</dbReference>
<evidence type="ECO:0000256" key="1">
    <source>
        <dbReference type="ARBA" id="ARBA00004123"/>
    </source>
</evidence>
<feature type="compositionally biased region" description="Low complexity" evidence="7">
    <location>
        <begin position="1"/>
        <end position="16"/>
    </location>
</feature>
<evidence type="ECO:0000313" key="10">
    <source>
        <dbReference type="RefSeq" id="XP_015265819.1"/>
    </source>
</evidence>
<protein>
    <submittedName>
        <fullName evidence="10">Death-inducer obliterator 1</fullName>
    </submittedName>
</protein>
<evidence type="ECO:0000259" key="8">
    <source>
        <dbReference type="PROSITE" id="PS50016"/>
    </source>
</evidence>
<dbReference type="SMART" id="SM00249">
    <property type="entry name" value="PHD"/>
    <property type="match status" value="1"/>
</dbReference>
<dbReference type="InterPro" id="IPR013083">
    <property type="entry name" value="Znf_RING/FYVE/PHD"/>
</dbReference>
<comment type="subcellular location">
    <subcellularLocation>
        <location evidence="1">Nucleus</location>
    </subcellularLocation>
</comment>
<dbReference type="InterPro" id="IPR019786">
    <property type="entry name" value="Zinc_finger_PHD-type_CS"/>
</dbReference>
<feature type="compositionally biased region" description="Polar residues" evidence="7">
    <location>
        <begin position="17"/>
        <end position="34"/>
    </location>
</feature>
<feature type="compositionally biased region" description="Polar residues" evidence="7">
    <location>
        <begin position="49"/>
        <end position="58"/>
    </location>
</feature>
<dbReference type="PROSITE" id="PS01359">
    <property type="entry name" value="ZF_PHD_1"/>
    <property type="match status" value="1"/>
</dbReference>
<dbReference type="InterPro" id="IPR033082">
    <property type="entry name" value="DIDO1_PHD"/>
</dbReference>
<keyword evidence="9" id="KW-1185">Reference proteome</keyword>
<dbReference type="Proteomes" id="UP000694871">
    <property type="component" value="Unplaced"/>
</dbReference>
<organism evidence="9 10">
    <name type="scientific">Gekko japonicus</name>
    <name type="common">Schlegel's Japanese gecko</name>
    <dbReference type="NCBI Taxonomy" id="146911"/>
    <lineage>
        <taxon>Eukaryota</taxon>
        <taxon>Metazoa</taxon>
        <taxon>Chordata</taxon>
        <taxon>Craniata</taxon>
        <taxon>Vertebrata</taxon>
        <taxon>Euteleostomi</taxon>
        <taxon>Lepidosauria</taxon>
        <taxon>Squamata</taxon>
        <taxon>Bifurcata</taxon>
        <taxon>Gekkota</taxon>
        <taxon>Gekkonidae</taxon>
        <taxon>Gekkoninae</taxon>
        <taxon>Gekko</taxon>
    </lineage>
</organism>
<dbReference type="PANTHER" id="PTHR46174:SF1">
    <property type="entry name" value="CXXC-TYPE ZINC FINGER PROTEIN 1"/>
    <property type="match status" value="1"/>
</dbReference>
<evidence type="ECO:0000256" key="7">
    <source>
        <dbReference type="SAM" id="MobiDB-lite"/>
    </source>
</evidence>
<evidence type="ECO:0000256" key="4">
    <source>
        <dbReference type="ARBA" id="ARBA00022833"/>
    </source>
</evidence>
<sequence length="682" mass="74897">MLSDSDFLLPSSDSSFGWSPTTEKIPATSVSEVKSGTEEGSLKPVALDTESNMENTSLAALDDKGEQGNEEEQKTVKPTSKEFKKTWGFRRTTIAKREGLGDTDMDVAEQQPSPQQQSLALRRSGRQPKRTERVEEFLTTVRRRGRKNLPAALEDLSEPTSCQVTDIETASEGSVESLTEIKPASQKCHSKDSKGQSAQKGRSTKEEEEEEEEEGTSDSDSDGLTLKELQNRLRKKRVEQKPLELTLKELQNRLRGRQPPRSAAAAPIDAQAGSQVKGEAAVKQEPKNTEDIQGRDQDVATEEVAEEVQVKEEPPAQSGGGAEGSLKSKSESEGYDPSALYCICQQPHNNRFMICCDRCEEWFHGDCVGISEARGRLLERNGEDYICPNCTILQVHDESATETQQRETVLGQLTGDGTELTSIGTVEQKSSEDQGIKGRIEKAANPSGKKKLKIFQPVVEEPEAASCIGPGCSNVAQPGSVYCGHECIIKHATATMKLMSESKEQKPKEKIRVKVERSVVQKSQPPAGSKPPSVQKKTAPEKREMVVKKTAVAALKTEGSAQTVAKEQPAPESSTPSWASDHNYNAVKPERTPAISSSLLFKCMYLTGIFLRSRLPFPWSLPPPFDSAKLEGAFNYSLTSSPSSEIAHVPLKSFEAHTCYWQLGIYSQVVYTDDFCRHIRAG</sequence>
<evidence type="ECO:0000256" key="6">
    <source>
        <dbReference type="PROSITE-ProRule" id="PRU00146"/>
    </source>
</evidence>
<gene>
    <name evidence="10" type="primary">DIDO1</name>
</gene>
<keyword evidence="2" id="KW-0479">Metal-binding</keyword>
<dbReference type="Gene3D" id="3.30.40.10">
    <property type="entry name" value="Zinc/RING finger domain, C3HC4 (zinc finger)"/>
    <property type="match status" value="1"/>
</dbReference>
<evidence type="ECO:0000256" key="2">
    <source>
        <dbReference type="ARBA" id="ARBA00022723"/>
    </source>
</evidence>
<feature type="region of interest" description="Disordered" evidence="7">
    <location>
        <begin position="558"/>
        <end position="584"/>
    </location>
</feature>
<dbReference type="InterPro" id="IPR019787">
    <property type="entry name" value="Znf_PHD-finger"/>
</dbReference>
<keyword evidence="5" id="KW-0539">Nucleus</keyword>
<feature type="compositionally biased region" description="Polar residues" evidence="7">
    <location>
        <begin position="559"/>
        <end position="583"/>
    </location>
</feature>
<accession>A0ABM1JWI2</accession>
<feature type="compositionally biased region" description="Basic and acidic residues" evidence="7">
    <location>
        <begin position="239"/>
        <end position="252"/>
    </location>
</feature>
<feature type="compositionally biased region" description="Polar residues" evidence="7">
    <location>
        <begin position="158"/>
        <end position="177"/>
    </location>
</feature>
<dbReference type="InterPro" id="IPR011011">
    <property type="entry name" value="Znf_FYVE_PHD"/>
</dbReference>
<feature type="compositionally biased region" description="Basic and acidic residues" evidence="7">
    <location>
        <begin position="500"/>
        <end position="519"/>
    </location>
</feature>
<dbReference type="GeneID" id="107109661"/>
<feature type="region of interest" description="Disordered" evidence="7">
    <location>
        <begin position="499"/>
        <end position="544"/>
    </location>
</feature>